<sequence length="17" mass="1949">MLAFSTSTKTHQHLFLS</sequence>
<dbReference type="AlphaFoldDB" id="A0A0E9Q3N8"/>
<proteinExistence type="predicted"/>
<organism evidence="1">
    <name type="scientific">Anguilla anguilla</name>
    <name type="common">European freshwater eel</name>
    <name type="synonym">Muraena anguilla</name>
    <dbReference type="NCBI Taxonomy" id="7936"/>
    <lineage>
        <taxon>Eukaryota</taxon>
        <taxon>Metazoa</taxon>
        <taxon>Chordata</taxon>
        <taxon>Craniata</taxon>
        <taxon>Vertebrata</taxon>
        <taxon>Euteleostomi</taxon>
        <taxon>Actinopterygii</taxon>
        <taxon>Neopterygii</taxon>
        <taxon>Teleostei</taxon>
        <taxon>Anguilliformes</taxon>
        <taxon>Anguillidae</taxon>
        <taxon>Anguilla</taxon>
    </lineage>
</organism>
<reference evidence="1" key="1">
    <citation type="submission" date="2014-11" db="EMBL/GenBank/DDBJ databases">
        <authorList>
            <person name="Amaro Gonzalez C."/>
        </authorList>
    </citation>
    <scope>NUCLEOTIDE SEQUENCE</scope>
</reference>
<evidence type="ECO:0000313" key="1">
    <source>
        <dbReference type="EMBL" id="JAH11501.1"/>
    </source>
</evidence>
<dbReference type="EMBL" id="GBXM01097076">
    <property type="protein sequence ID" value="JAH11501.1"/>
    <property type="molecule type" value="Transcribed_RNA"/>
</dbReference>
<protein>
    <submittedName>
        <fullName evidence="1">Uncharacterized protein</fullName>
    </submittedName>
</protein>
<name>A0A0E9Q3N8_ANGAN</name>
<reference evidence="1" key="2">
    <citation type="journal article" date="2015" name="Fish Shellfish Immunol.">
        <title>Early steps in the European eel (Anguilla anguilla)-Vibrio vulnificus interaction in the gills: Role of the RtxA13 toxin.</title>
        <authorList>
            <person name="Callol A."/>
            <person name="Pajuelo D."/>
            <person name="Ebbesson L."/>
            <person name="Teles M."/>
            <person name="MacKenzie S."/>
            <person name="Amaro C."/>
        </authorList>
    </citation>
    <scope>NUCLEOTIDE SEQUENCE</scope>
</reference>
<accession>A0A0E9Q3N8</accession>